<sequence length="176" mass="19638">MSPLMGVLSHCFLKRRGMALTVASAGSLVRSTVFAVILIKFYIQLEFKWALRILAFSNLSSMALSVVLINERPVFHGNQKQTRDMHEPYIVEVSLLNSDSAQSIITLANTENVTSLTPQAPKKEWWWSDLANFFLFVDTKFIALALATFAADVNSLTVLTYLASFVLSFGVQEQKA</sequence>
<dbReference type="PANTHER" id="PTHR11360">
    <property type="entry name" value="MONOCARBOXYLATE TRANSPORTER"/>
    <property type="match status" value="1"/>
</dbReference>
<dbReference type="InterPro" id="IPR050327">
    <property type="entry name" value="Proton-linked_MCT"/>
</dbReference>
<dbReference type="EMBL" id="ML004432">
    <property type="protein sequence ID" value="RKP32375.1"/>
    <property type="molecule type" value="Genomic_DNA"/>
</dbReference>
<evidence type="ECO:0000256" key="1">
    <source>
        <dbReference type="SAM" id="Phobius"/>
    </source>
</evidence>
<dbReference type="PANTHER" id="PTHR11360:SF177">
    <property type="entry name" value="RIBOFLAVIN TRANSPORTER MCH5"/>
    <property type="match status" value="1"/>
</dbReference>
<dbReference type="SUPFAM" id="SSF103473">
    <property type="entry name" value="MFS general substrate transporter"/>
    <property type="match status" value="1"/>
</dbReference>
<gene>
    <name evidence="2" type="ORF">METBISCDRAFT_25877</name>
</gene>
<dbReference type="Proteomes" id="UP000268321">
    <property type="component" value="Unassembled WGS sequence"/>
</dbReference>
<dbReference type="AlphaFoldDB" id="A0A4P9ZHA6"/>
<keyword evidence="1" id="KW-0472">Membrane</keyword>
<reference evidence="3" key="1">
    <citation type="journal article" date="2018" name="Nat. Microbiol.">
        <title>Leveraging single-cell genomics to expand the fungal tree of life.</title>
        <authorList>
            <person name="Ahrendt S.R."/>
            <person name="Quandt C.A."/>
            <person name="Ciobanu D."/>
            <person name="Clum A."/>
            <person name="Salamov A."/>
            <person name="Andreopoulos B."/>
            <person name="Cheng J.F."/>
            <person name="Woyke T."/>
            <person name="Pelin A."/>
            <person name="Henrissat B."/>
            <person name="Reynolds N.K."/>
            <person name="Benny G.L."/>
            <person name="Smith M.E."/>
            <person name="James T.Y."/>
            <person name="Grigoriev I.V."/>
        </authorList>
    </citation>
    <scope>NUCLEOTIDE SEQUENCE [LARGE SCALE GENOMIC DNA]</scope>
    <source>
        <strain evidence="3">Baker2002</strain>
    </source>
</reference>
<dbReference type="InterPro" id="IPR036259">
    <property type="entry name" value="MFS_trans_sf"/>
</dbReference>
<dbReference type="GO" id="GO:0032218">
    <property type="term" value="P:riboflavin transport"/>
    <property type="evidence" value="ECO:0007669"/>
    <property type="project" value="TreeGrafter"/>
</dbReference>
<proteinExistence type="predicted"/>
<feature type="transmembrane region" description="Helical" evidence="1">
    <location>
        <begin position="20"/>
        <end position="43"/>
    </location>
</feature>
<evidence type="ECO:0000313" key="2">
    <source>
        <dbReference type="EMBL" id="RKP32375.1"/>
    </source>
</evidence>
<protein>
    <recommendedName>
        <fullName evidence="4">Major facilitator superfamily (MFS) profile domain-containing protein</fullName>
    </recommendedName>
</protein>
<keyword evidence="1" id="KW-0812">Transmembrane</keyword>
<organism evidence="2 3">
    <name type="scientific">Metschnikowia bicuspidata</name>
    <dbReference type="NCBI Taxonomy" id="27322"/>
    <lineage>
        <taxon>Eukaryota</taxon>
        <taxon>Fungi</taxon>
        <taxon>Dikarya</taxon>
        <taxon>Ascomycota</taxon>
        <taxon>Saccharomycotina</taxon>
        <taxon>Pichiomycetes</taxon>
        <taxon>Metschnikowiaceae</taxon>
        <taxon>Metschnikowia</taxon>
    </lineage>
</organism>
<name>A0A4P9ZHA6_9ASCO</name>
<keyword evidence="3" id="KW-1185">Reference proteome</keyword>
<accession>A0A4P9ZHA6</accession>
<keyword evidence="1" id="KW-1133">Transmembrane helix</keyword>
<evidence type="ECO:0008006" key="4">
    <source>
        <dbReference type="Google" id="ProtNLM"/>
    </source>
</evidence>
<dbReference type="OrthoDB" id="6509908at2759"/>
<evidence type="ECO:0000313" key="3">
    <source>
        <dbReference type="Proteomes" id="UP000268321"/>
    </source>
</evidence>